<dbReference type="EMBL" id="DXFW01000039">
    <property type="protein sequence ID" value="HIX06708.1"/>
    <property type="molecule type" value="Genomic_DNA"/>
</dbReference>
<evidence type="ECO:0000259" key="8">
    <source>
        <dbReference type="PROSITE" id="PS50862"/>
    </source>
</evidence>
<dbReference type="CDD" id="cd04317">
    <property type="entry name" value="EcAspRS_like_N"/>
    <property type="match status" value="1"/>
</dbReference>
<evidence type="ECO:0000256" key="3">
    <source>
        <dbReference type="ARBA" id="ARBA00022741"/>
    </source>
</evidence>
<dbReference type="Pfam" id="PF00152">
    <property type="entry name" value="tRNA-synt_2"/>
    <property type="match status" value="1"/>
</dbReference>
<feature type="binding site" evidence="7">
    <location>
        <position position="225"/>
    </location>
    <ligand>
        <name>L-aspartate</name>
        <dbReference type="ChEBI" id="CHEBI:29991"/>
    </ligand>
</feature>
<evidence type="ECO:0000256" key="1">
    <source>
        <dbReference type="ARBA" id="ARBA00006303"/>
    </source>
</evidence>
<keyword evidence="2 7" id="KW-0436">Ligase</keyword>
<dbReference type="Pfam" id="PF02938">
    <property type="entry name" value="GAD"/>
    <property type="match status" value="1"/>
</dbReference>
<evidence type="ECO:0000256" key="2">
    <source>
        <dbReference type="ARBA" id="ARBA00022598"/>
    </source>
</evidence>
<evidence type="ECO:0000313" key="10">
    <source>
        <dbReference type="Proteomes" id="UP000824193"/>
    </source>
</evidence>
<comment type="catalytic activity">
    <reaction evidence="7">
        <text>tRNA(Asp) + L-aspartate + ATP = L-aspartyl-tRNA(Asp) + AMP + diphosphate</text>
        <dbReference type="Rhea" id="RHEA:19649"/>
        <dbReference type="Rhea" id="RHEA-COMP:9660"/>
        <dbReference type="Rhea" id="RHEA-COMP:9678"/>
        <dbReference type="ChEBI" id="CHEBI:29991"/>
        <dbReference type="ChEBI" id="CHEBI:30616"/>
        <dbReference type="ChEBI" id="CHEBI:33019"/>
        <dbReference type="ChEBI" id="CHEBI:78442"/>
        <dbReference type="ChEBI" id="CHEBI:78516"/>
        <dbReference type="ChEBI" id="CHEBI:456215"/>
        <dbReference type="EC" id="6.1.1.12"/>
    </reaction>
</comment>
<dbReference type="InterPro" id="IPR004115">
    <property type="entry name" value="GAD-like_sf"/>
</dbReference>
<dbReference type="InterPro" id="IPR047089">
    <property type="entry name" value="Asp-tRNA-ligase_1_N"/>
</dbReference>
<dbReference type="InterPro" id="IPR004365">
    <property type="entry name" value="NA-bd_OB_tRNA"/>
</dbReference>
<organism evidence="9 10">
    <name type="scientific">Candidatus Allofournierella pullicola</name>
    <dbReference type="NCBI Taxonomy" id="2838596"/>
    <lineage>
        <taxon>Bacteria</taxon>
        <taxon>Bacillati</taxon>
        <taxon>Bacillota</taxon>
        <taxon>Clostridia</taxon>
        <taxon>Eubacteriales</taxon>
        <taxon>Oscillospiraceae</taxon>
        <taxon>Allofournierella</taxon>
    </lineage>
</organism>
<feature type="region of interest" description="Aspartate" evidence="7">
    <location>
        <begin position="203"/>
        <end position="206"/>
    </location>
</feature>
<feature type="binding site" evidence="7">
    <location>
        <position position="234"/>
    </location>
    <ligand>
        <name>ATP</name>
        <dbReference type="ChEBI" id="CHEBI:30616"/>
    </ligand>
</feature>
<dbReference type="InterPro" id="IPR002312">
    <property type="entry name" value="Asp/Asn-tRNA-synth_IIb"/>
</dbReference>
<evidence type="ECO:0000313" key="9">
    <source>
        <dbReference type="EMBL" id="HIX06708.1"/>
    </source>
</evidence>
<dbReference type="SUPFAM" id="SSF55261">
    <property type="entry name" value="GAD domain-like"/>
    <property type="match status" value="1"/>
</dbReference>
<dbReference type="GO" id="GO:0140096">
    <property type="term" value="F:catalytic activity, acting on a protein"/>
    <property type="evidence" value="ECO:0007669"/>
    <property type="project" value="UniProtKB-ARBA"/>
</dbReference>
<dbReference type="InterPro" id="IPR004364">
    <property type="entry name" value="Aa-tRNA-synt_II"/>
</dbReference>
<dbReference type="CDD" id="cd00777">
    <property type="entry name" value="AspRS_core"/>
    <property type="match status" value="1"/>
</dbReference>
<dbReference type="PANTHER" id="PTHR22594">
    <property type="entry name" value="ASPARTYL/LYSYL-TRNA SYNTHETASE"/>
    <property type="match status" value="1"/>
</dbReference>
<dbReference type="Gene3D" id="3.30.930.10">
    <property type="entry name" value="Bira Bifunctional Protein, Domain 2"/>
    <property type="match status" value="1"/>
</dbReference>
<keyword evidence="5 7" id="KW-0648">Protein biosynthesis</keyword>
<keyword evidence="6 7" id="KW-0030">Aminoacyl-tRNA synthetase</keyword>
<dbReference type="SUPFAM" id="SSF50249">
    <property type="entry name" value="Nucleic acid-binding proteins"/>
    <property type="match status" value="1"/>
</dbReference>
<dbReference type="SUPFAM" id="SSF55681">
    <property type="entry name" value="Class II aaRS and biotin synthetases"/>
    <property type="match status" value="1"/>
</dbReference>
<feature type="binding site" evidence="7">
    <location>
        <position position="488"/>
    </location>
    <ligand>
        <name>ATP</name>
        <dbReference type="ChEBI" id="CHEBI:30616"/>
    </ligand>
</feature>
<dbReference type="InterPro" id="IPR006195">
    <property type="entry name" value="aa-tRNA-synth_II"/>
</dbReference>
<dbReference type="GO" id="GO:0004815">
    <property type="term" value="F:aspartate-tRNA ligase activity"/>
    <property type="evidence" value="ECO:0007669"/>
    <property type="project" value="UniProtKB-UniRule"/>
</dbReference>
<dbReference type="PROSITE" id="PS50862">
    <property type="entry name" value="AA_TRNA_LIGASE_II"/>
    <property type="match status" value="1"/>
</dbReference>
<feature type="binding site" evidence="7">
    <location>
        <begin position="540"/>
        <end position="543"/>
    </location>
    <ligand>
        <name>ATP</name>
        <dbReference type="ChEBI" id="CHEBI:30616"/>
    </ligand>
</feature>
<keyword evidence="7" id="KW-0963">Cytoplasm</keyword>
<dbReference type="AlphaFoldDB" id="A0A9D1V691"/>
<feature type="binding site" evidence="7">
    <location>
        <position position="495"/>
    </location>
    <ligand>
        <name>L-aspartate</name>
        <dbReference type="ChEBI" id="CHEBI:29991"/>
    </ligand>
</feature>
<dbReference type="PANTHER" id="PTHR22594:SF5">
    <property type="entry name" value="ASPARTATE--TRNA LIGASE, MITOCHONDRIAL"/>
    <property type="match status" value="1"/>
</dbReference>
<proteinExistence type="inferred from homology"/>
<dbReference type="GO" id="GO:0006422">
    <property type="term" value="P:aspartyl-tRNA aminoacylation"/>
    <property type="evidence" value="ECO:0007669"/>
    <property type="project" value="UniProtKB-UniRule"/>
</dbReference>
<dbReference type="InterPro" id="IPR012340">
    <property type="entry name" value="NA-bd_OB-fold"/>
</dbReference>
<feature type="binding site" evidence="7">
    <location>
        <position position="454"/>
    </location>
    <ligand>
        <name>L-aspartate</name>
        <dbReference type="ChEBI" id="CHEBI:29991"/>
    </ligand>
</feature>
<feature type="binding site" evidence="7">
    <location>
        <begin position="225"/>
        <end position="227"/>
    </location>
    <ligand>
        <name>ATP</name>
        <dbReference type="ChEBI" id="CHEBI:30616"/>
    </ligand>
</feature>
<dbReference type="EC" id="6.1.1.12" evidence="7"/>
<dbReference type="GO" id="GO:0005524">
    <property type="term" value="F:ATP binding"/>
    <property type="evidence" value="ECO:0007669"/>
    <property type="project" value="UniProtKB-UniRule"/>
</dbReference>
<dbReference type="Proteomes" id="UP000824193">
    <property type="component" value="Unassembled WGS sequence"/>
</dbReference>
<keyword evidence="4 7" id="KW-0067">ATP-binding</keyword>
<dbReference type="InterPro" id="IPR029351">
    <property type="entry name" value="GAD_dom"/>
</dbReference>
<comment type="caution">
    <text evidence="7">Lacks conserved residue(s) required for the propagation of feature annotation.</text>
</comment>
<reference evidence="9" key="2">
    <citation type="submission" date="2021-04" db="EMBL/GenBank/DDBJ databases">
        <authorList>
            <person name="Gilroy R."/>
        </authorList>
    </citation>
    <scope>NUCLEOTIDE SEQUENCE</scope>
    <source>
        <strain evidence="9">2239</strain>
    </source>
</reference>
<comment type="caution">
    <text evidence="9">The sequence shown here is derived from an EMBL/GenBank/DDBJ whole genome shotgun (WGS) entry which is preliminary data.</text>
</comment>
<dbReference type="GO" id="GO:0003676">
    <property type="term" value="F:nucleic acid binding"/>
    <property type="evidence" value="ECO:0007669"/>
    <property type="project" value="InterPro"/>
</dbReference>
<dbReference type="PRINTS" id="PR01042">
    <property type="entry name" value="TRNASYNTHASP"/>
</dbReference>
<sequence length="594" mass="67023">METMGNLRRTRYCGEVRLADAGQEMVVAGSVAKCRDKGGIIFVDLRDTSGILQLVFDDGTDRAVFEKAGSLKSEYVIIAKGTLRERDAKTDKIATGDVELYVSELRVLSAAETTPFEIRDEVKVKDELRLKYRYLDLRRPSMHEPLVLRSKICQVTRNFLCDNHFCEIETPMLMKSTPEGARDYLVPSRVQPGHFYALPQSPQIYKQILMLSGFDRYFQIARCFRDEDLRADRQPEFTQIDLEMSFVSEEDVMAICEGLLKKLWKEVLDIDLPEHFERLSWDEAMARFGSDKPDTRFGLELQDVTDAVRSSEFAPFKNAIAAGGSVRLINCKGLAHQLTRKTIDKLVDVAKTYGVKGLAYTRLTEEGESSSFEKFLTEEEKTALRTAAGAETGDVLLVVSDENSTRACTALGQVRLEVGRRCELIDPAKFNFLWVVRFPLFEYSEEEGRFMAMHHPFTMPTEDSMDKVESDPGACYANAYDVVLNGVELGGGSIRINDPELQARMFRALGFTEERARENFGFLMDAYRYGAPPHGGWAIGLDRLVMLMLGRDSIRDVIAFPKVQNASELMSGAPDTVDEKQLRDLCIECTGSEE</sequence>
<comment type="similarity">
    <text evidence="1 7">Belongs to the class-II aminoacyl-tRNA synthetase family. Type 1 subfamily.</text>
</comment>
<dbReference type="Pfam" id="PF01336">
    <property type="entry name" value="tRNA_anti-codon"/>
    <property type="match status" value="1"/>
</dbReference>
<comment type="function">
    <text evidence="7">Catalyzes the attachment of L-aspartate to tRNA(Asp) in a two-step reaction: L-aspartate is first activated by ATP to form Asp-AMP and then transferred to the acceptor end of tRNA(Asp).</text>
</comment>
<dbReference type="GO" id="GO:0005737">
    <property type="term" value="C:cytoplasm"/>
    <property type="evidence" value="ECO:0007669"/>
    <property type="project" value="UniProtKB-SubCell"/>
</dbReference>
<dbReference type="NCBIfam" id="NF001750">
    <property type="entry name" value="PRK00476.1"/>
    <property type="match status" value="1"/>
</dbReference>
<comment type="subunit">
    <text evidence="7">Homodimer.</text>
</comment>
<dbReference type="Gene3D" id="3.30.1360.30">
    <property type="entry name" value="GAD-like domain"/>
    <property type="match status" value="1"/>
</dbReference>
<name>A0A9D1V691_9FIRM</name>
<evidence type="ECO:0000256" key="6">
    <source>
        <dbReference type="ARBA" id="ARBA00023146"/>
    </source>
</evidence>
<accession>A0A9D1V691</accession>
<dbReference type="InterPro" id="IPR004524">
    <property type="entry name" value="Asp-tRNA-ligase_1"/>
</dbReference>
<dbReference type="GO" id="GO:0016740">
    <property type="term" value="F:transferase activity"/>
    <property type="evidence" value="ECO:0007669"/>
    <property type="project" value="UniProtKB-ARBA"/>
</dbReference>
<reference evidence="9" key="1">
    <citation type="journal article" date="2021" name="PeerJ">
        <title>Extensive microbial diversity within the chicken gut microbiome revealed by metagenomics and culture.</title>
        <authorList>
            <person name="Gilroy R."/>
            <person name="Ravi A."/>
            <person name="Getino M."/>
            <person name="Pursley I."/>
            <person name="Horton D.L."/>
            <person name="Alikhan N.F."/>
            <person name="Baker D."/>
            <person name="Gharbi K."/>
            <person name="Hall N."/>
            <person name="Watson M."/>
            <person name="Adriaenssens E.M."/>
            <person name="Foster-Nyarko E."/>
            <person name="Jarju S."/>
            <person name="Secka A."/>
            <person name="Antonio M."/>
            <person name="Oren A."/>
            <person name="Chaudhuri R.R."/>
            <person name="La Ragione R."/>
            <person name="Hildebrand F."/>
            <person name="Pallen M.J."/>
        </authorList>
    </citation>
    <scope>NUCLEOTIDE SEQUENCE</scope>
    <source>
        <strain evidence="9">2239</strain>
    </source>
</reference>
<gene>
    <name evidence="7 9" type="primary">aspS</name>
    <name evidence="9" type="ORF">H9865_11535</name>
</gene>
<protein>
    <recommendedName>
        <fullName evidence="7">Aspartate--tRNA ligase</fullName>
        <ecNumber evidence="7">6.1.1.12</ecNumber>
    </recommendedName>
    <alternativeName>
        <fullName evidence="7">Aspartyl-tRNA synthetase</fullName>
        <shortName evidence="7">AspRS</shortName>
    </alternativeName>
</protein>
<comment type="subcellular location">
    <subcellularLocation>
        <location evidence="7">Cytoplasm</location>
    </subcellularLocation>
</comment>
<evidence type="ECO:0000256" key="5">
    <source>
        <dbReference type="ARBA" id="ARBA00022917"/>
    </source>
</evidence>
<feature type="binding site" evidence="7">
    <location>
        <position position="179"/>
    </location>
    <ligand>
        <name>L-aspartate</name>
        <dbReference type="ChEBI" id="CHEBI:29991"/>
    </ligand>
</feature>
<evidence type="ECO:0000256" key="7">
    <source>
        <dbReference type="HAMAP-Rule" id="MF_00044"/>
    </source>
</evidence>
<dbReference type="HAMAP" id="MF_00044">
    <property type="entry name" value="Asp_tRNA_synth_type1"/>
    <property type="match status" value="1"/>
</dbReference>
<dbReference type="InterPro" id="IPR047090">
    <property type="entry name" value="AspRS_core"/>
</dbReference>
<dbReference type="InterPro" id="IPR045864">
    <property type="entry name" value="aa-tRNA-synth_II/BPL/LPL"/>
</dbReference>
<feature type="domain" description="Aminoacyl-transfer RNA synthetases class-II family profile" evidence="8">
    <location>
        <begin position="146"/>
        <end position="561"/>
    </location>
</feature>
<evidence type="ECO:0000256" key="4">
    <source>
        <dbReference type="ARBA" id="ARBA00022840"/>
    </source>
</evidence>
<dbReference type="NCBIfam" id="TIGR00459">
    <property type="entry name" value="aspS_bact"/>
    <property type="match status" value="1"/>
</dbReference>
<keyword evidence="3 7" id="KW-0547">Nucleotide-binding</keyword>
<dbReference type="Gene3D" id="2.40.50.140">
    <property type="entry name" value="Nucleic acid-binding proteins"/>
    <property type="match status" value="1"/>
</dbReference>